<dbReference type="Gene3D" id="3.90.550.10">
    <property type="entry name" value="Spore Coat Polysaccharide Biosynthesis Protein SpsA, Chain A"/>
    <property type="match status" value="1"/>
</dbReference>
<dbReference type="PANTHER" id="PTHR43685:SF2">
    <property type="entry name" value="GLYCOSYLTRANSFERASE 2-LIKE DOMAIN-CONTAINING PROTEIN"/>
    <property type="match status" value="1"/>
</dbReference>
<accession>A0A1H7PI28</accession>
<dbReference type="CDD" id="cd00761">
    <property type="entry name" value="Glyco_tranf_GTA_type"/>
    <property type="match status" value="1"/>
</dbReference>
<reference evidence="3" key="1">
    <citation type="submission" date="2016-10" db="EMBL/GenBank/DDBJ databases">
        <authorList>
            <person name="Varghese N."/>
            <person name="Submissions S."/>
        </authorList>
    </citation>
    <scope>NUCLEOTIDE SEQUENCE [LARGE SCALE GENOMIC DNA]</scope>
    <source>
        <strain evidence="3">DSM 44675</strain>
    </source>
</reference>
<dbReference type="GO" id="GO:0016740">
    <property type="term" value="F:transferase activity"/>
    <property type="evidence" value="ECO:0007669"/>
    <property type="project" value="UniProtKB-KW"/>
</dbReference>
<keyword evidence="3" id="KW-1185">Reference proteome</keyword>
<sequence>MLPQLVSVIIPAYNGLPLIDEQLDALAAQDYTGAFEVVVSDNGSTDGLREHLARHPLADRLQLRWVDSSDKQGTPHARNVGIAAAHGDFLAFTDQDDRVHPGWLTALTLAAQDFDAVGGAVETASINTAEVASWRPMPATDERFKEIGYLPYAIGCNFGIWRPIIEKAGGFDESFTRGGEDMALSWTLQLKGFTLGHAPGALVAYRFRTTYRDTWRQLRGYGENSVKLYLAFREHGFPRHSGKNLALSTAGVILLNPVVPRFIARIPRGMWFAQTGFLVGKIRASIKYRVFYI</sequence>
<dbReference type="RefSeq" id="WP_072751823.1">
    <property type="nucleotide sequence ID" value="NZ_FOAW01000008.1"/>
</dbReference>
<evidence type="ECO:0000313" key="2">
    <source>
        <dbReference type="EMBL" id="SEL35269.1"/>
    </source>
</evidence>
<keyword evidence="2" id="KW-0808">Transferase</keyword>
<dbReference type="InterPro" id="IPR029044">
    <property type="entry name" value="Nucleotide-diphossugar_trans"/>
</dbReference>
<dbReference type="InterPro" id="IPR050834">
    <property type="entry name" value="Glycosyltransf_2"/>
</dbReference>
<dbReference type="Proteomes" id="UP000198677">
    <property type="component" value="Unassembled WGS sequence"/>
</dbReference>
<proteinExistence type="predicted"/>
<evidence type="ECO:0000313" key="3">
    <source>
        <dbReference type="Proteomes" id="UP000198677"/>
    </source>
</evidence>
<dbReference type="SUPFAM" id="SSF53448">
    <property type="entry name" value="Nucleotide-diphospho-sugar transferases"/>
    <property type="match status" value="1"/>
</dbReference>
<organism evidence="2 3">
    <name type="scientific">Rhodococcus maanshanensis</name>
    <dbReference type="NCBI Taxonomy" id="183556"/>
    <lineage>
        <taxon>Bacteria</taxon>
        <taxon>Bacillati</taxon>
        <taxon>Actinomycetota</taxon>
        <taxon>Actinomycetes</taxon>
        <taxon>Mycobacteriales</taxon>
        <taxon>Nocardiaceae</taxon>
        <taxon>Rhodococcus</taxon>
    </lineage>
</organism>
<dbReference type="Pfam" id="PF00535">
    <property type="entry name" value="Glycos_transf_2"/>
    <property type="match status" value="1"/>
</dbReference>
<evidence type="ECO:0000259" key="1">
    <source>
        <dbReference type="Pfam" id="PF00535"/>
    </source>
</evidence>
<dbReference type="PANTHER" id="PTHR43685">
    <property type="entry name" value="GLYCOSYLTRANSFERASE"/>
    <property type="match status" value="1"/>
</dbReference>
<dbReference type="EMBL" id="FOAW01000008">
    <property type="protein sequence ID" value="SEL35269.1"/>
    <property type="molecule type" value="Genomic_DNA"/>
</dbReference>
<dbReference type="AlphaFoldDB" id="A0A1H7PI28"/>
<protein>
    <submittedName>
        <fullName evidence="2">Glycosyltransferase, GT2 family</fullName>
    </submittedName>
</protein>
<dbReference type="OrthoDB" id="5243838at2"/>
<gene>
    <name evidence="2" type="ORF">SAMN05444583_10858</name>
</gene>
<dbReference type="InterPro" id="IPR001173">
    <property type="entry name" value="Glyco_trans_2-like"/>
</dbReference>
<feature type="domain" description="Glycosyltransferase 2-like" evidence="1">
    <location>
        <begin position="7"/>
        <end position="167"/>
    </location>
</feature>
<name>A0A1H7PI28_9NOCA</name>